<comment type="caution">
    <text evidence="1">The sequence shown here is derived from an EMBL/GenBank/DDBJ whole genome shotgun (WGS) entry which is preliminary data.</text>
</comment>
<name>A0A1C7MVZ3_9FUNG</name>
<proteinExistence type="predicted"/>
<dbReference type="AlphaFoldDB" id="A0A1C7MVZ3"/>
<protein>
    <submittedName>
        <fullName evidence="1">Uncharacterized protein</fullName>
    </submittedName>
</protein>
<organism evidence="1 2">
    <name type="scientific">Choanephora cucurbitarum</name>
    <dbReference type="NCBI Taxonomy" id="101091"/>
    <lineage>
        <taxon>Eukaryota</taxon>
        <taxon>Fungi</taxon>
        <taxon>Fungi incertae sedis</taxon>
        <taxon>Mucoromycota</taxon>
        <taxon>Mucoromycotina</taxon>
        <taxon>Mucoromycetes</taxon>
        <taxon>Mucorales</taxon>
        <taxon>Mucorineae</taxon>
        <taxon>Choanephoraceae</taxon>
        <taxon>Choanephoroideae</taxon>
        <taxon>Choanephora</taxon>
    </lineage>
</organism>
<dbReference type="STRING" id="101091.A0A1C7MVZ3"/>
<sequence length="605" mass="69447">MNIHPLHRHNKRRHHMYSPLQFNFRTKDEYKIQIAVCPGKPKDLVSFSQPVIAEVNTLHEKGLVIKKQGVERFTGNVAILSVTGDITGIAVLISFAGHTHTYECQICSVKAREPAPDCIHGKYFPFVGDERTIESLKEGDIAKGMKGVSELLTFLPTFMGTFSFFRDELHMIGHGLGHLVYNLLDPKANGHLKVKSSLEYSFDFDQPGCFQDLIDWIAFSKPTNPTAFNFSFQHKKGSLGAADWQFFLLHIVPTMIIPHLKYPSAKKALLSPVNACSISLQRSITEGELEDMKRFFTMWATFLKAEIADRRLMVRVWTMNNHFASYHIYELIKRYGPLRYYSCRSLERTIQKYTNLSRSRSAPDVETNNLLERFSYFKTYNSYLNLRGLITARRTRADEYEDHPDDVEGVMPQSWKKFEKAVLIDDLEIASVSMVRIRQAMERYLTRLHGGPSLLDNSEVKWAARAVIDGVVIQSRWHRGNQKNVKRVNNLVILEAKESSRSRTMSWFVGVVITFIVHVNRGTVHHLAAVSLVKNSAMCNFGIPIIEIFANNEDRKVIICDVSDIIILAGFVRYNDNDCQYKVIWKNALYYKKSDGRSCGRRRDM</sequence>
<dbReference type="OrthoDB" id="2289822at2759"/>
<reference evidence="1 2" key="1">
    <citation type="submission" date="2016-03" db="EMBL/GenBank/DDBJ databases">
        <title>Choanephora cucurbitarum.</title>
        <authorList>
            <person name="Min B."/>
            <person name="Park H."/>
            <person name="Park J.-H."/>
            <person name="Shin H.-D."/>
            <person name="Choi I.-G."/>
        </authorList>
    </citation>
    <scope>NUCLEOTIDE SEQUENCE [LARGE SCALE GENOMIC DNA]</scope>
    <source>
        <strain evidence="1 2">KUS-F28377</strain>
    </source>
</reference>
<accession>A0A1C7MVZ3</accession>
<dbReference type="Proteomes" id="UP000093000">
    <property type="component" value="Unassembled WGS sequence"/>
</dbReference>
<evidence type="ECO:0000313" key="1">
    <source>
        <dbReference type="EMBL" id="OBZ81010.1"/>
    </source>
</evidence>
<keyword evidence="2" id="KW-1185">Reference proteome</keyword>
<dbReference type="InParanoid" id="A0A1C7MVZ3"/>
<gene>
    <name evidence="1" type="ORF">A0J61_10941</name>
</gene>
<evidence type="ECO:0000313" key="2">
    <source>
        <dbReference type="Proteomes" id="UP000093000"/>
    </source>
</evidence>
<dbReference type="EMBL" id="LUGH01001527">
    <property type="protein sequence ID" value="OBZ81010.1"/>
    <property type="molecule type" value="Genomic_DNA"/>
</dbReference>